<evidence type="ECO:0000313" key="13">
    <source>
        <dbReference type="Proteomes" id="UP000191418"/>
    </source>
</evidence>
<dbReference type="OrthoDB" id="6197325at2"/>
<evidence type="ECO:0000256" key="9">
    <source>
        <dbReference type="ARBA" id="ARBA00023136"/>
    </source>
</evidence>
<evidence type="ECO:0000256" key="11">
    <source>
        <dbReference type="SAM" id="Coils"/>
    </source>
</evidence>
<evidence type="ECO:0000256" key="6">
    <source>
        <dbReference type="ARBA" id="ARBA00022500"/>
    </source>
</evidence>
<keyword evidence="13" id="KW-1185">Reference proteome</keyword>
<evidence type="ECO:0000256" key="4">
    <source>
        <dbReference type="ARBA" id="ARBA00022448"/>
    </source>
</evidence>
<proteinExistence type="inferred from homology"/>
<dbReference type="STRING" id="64969.SAMN02745127_00294"/>
<evidence type="ECO:0000256" key="8">
    <source>
        <dbReference type="ARBA" id="ARBA00022927"/>
    </source>
</evidence>
<dbReference type="GO" id="GO:0006935">
    <property type="term" value="P:chemotaxis"/>
    <property type="evidence" value="ECO:0007669"/>
    <property type="project" value="UniProtKB-KW"/>
</dbReference>
<keyword evidence="12" id="KW-0969">Cilium</keyword>
<evidence type="ECO:0000256" key="7">
    <source>
        <dbReference type="ARBA" id="ARBA00022795"/>
    </source>
</evidence>
<name>A0A1T4L4D7_9GAMM</name>
<dbReference type="GO" id="GO:0044781">
    <property type="term" value="P:bacterial-type flagellum organization"/>
    <property type="evidence" value="ECO:0007669"/>
    <property type="project" value="UniProtKB-KW"/>
</dbReference>
<dbReference type="PANTHER" id="PTHR38786">
    <property type="entry name" value="FLAGELLAR FLIJ PROTEIN"/>
    <property type="match status" value="1"/>
</dbReference>
<keyword evidence="9" id="KW-0472">Membrane</keyword>
<dbReference type="GO" id="GO:0005886">
    <property type="term" value="C:plasma membrane"/>
    <property type="evidence" value="ECO:0007669"/>
    <property type="project" value="UniProtKB-SubCell"/>
</dbReference>
<dbReference type="GO" id="GO:0015031">
    <property type="term" value="P:protein transport"/>
    <property type="evidence" value="ECO:0007669"/>
    <property type="project" value="UniProtKB-KW"/>
</dbReference>
<reference evidence="12 13" key="1">
    <citation type="submission" date="2017-01" db="EMBL/GenBank/DDBJ databases">
        <title>Genome Sequencing of a Marine Spirillum, Oceanospirillum multiglobuliferum ATCC 33336, from Japan.</title>
        <authorList>
            <person name="Carney J.G."/>
            <person name="Trachtenberg A.M."/>
            <person name="Rheaume B.A."/>
            <person name="Linnane J.D."/>
            <person name="Pitts N.L."/>
            <person name="Mykles D.L."/>
            <person name="Maclea K.S."/>
        </authorList>
    </citation>
    <scope>NUCLEOTIDE SEQUENCE [LARGE SCALE GENOMIC DNA]</scope>
    <source>
        <strain evidence="12 13">ATCC 33336</strain>
    </source>
</reference>
<accession>A0A1T4L4D7</accession>
<dbReference type="RefSeq" id="WP_078743922.1">
    <property type="nucleotide sequence ID" value="NZ_FUXG01000002.1"/>
</dbReference>
<dbReference type="GO" id="GO:0071973">
    <property type="term" value="P:bacterial-type flagellum-dependent cell motility"/>
    <property type="evidence" value="ECO:0007669"/>
    <property type="project" value="InterPro"/>
</dbReference>
<evidence type="ECO:0000256" key="2">
    <source>
        <dbReference type="ARBA" id="ARBA00010004"/>
    </source>
</evidence>
<dbReference type="Proteomes" id="UP000191418">
    <property type="component" value="Unassembled WGS sequence"/>
</dbReference>
<gene>
    <name evidence="12" type="ORF">BTE48_02730</name>
</gene>
<protein>
    <recommendedName>
        <fullName evidence="3">Flagellar FliJ protein</fullName>
    </recommendedName>
</protein>
<keyword evidence="5" id="KW-1003">Cell membrane</keyword>
<dbReference type="InterPro" id="IPR012823">
    <property type="entry name" value="Flagell_FliJ"/>
</dbReference>
<keyword evidence="4" id="KW-0813">Transport</keyword>
<dbReference type="GO" id="GO:0009288">
    <property type="term" value="C:bacterial-type flagellum"/>
    <property type="evidence" value="ECO:0007669"/>
    <property type="project" value="InterPro"/>
</dbReference>
<organism evidence="12 13">
    <name type="scientific">Oceanospirillum multiglobuliferum</name>
    <dbReference type="NCBI Taxonomy" id="64969"/>
    <lineage>
        <taxon>Bacteria</taxon>
        <taxon>Pseudomonadati</taxon>
        <taxon>Pseudomonadota</taxon>
        <taxon>Gammaproteobacteria</taxon>
        <taxon>Oceanospirillales</taxon>
        <taxon>Oceanospirillaceae</taxon>
        <taxon>Oceanospirillum</taxon>
    </lineage>
</organism>
<evidence type="ECO:0000256" key="1">
    <source>
        <dbReference type="ARBA" id="ARBA00004413"/>
    </source>
</evidence>
<evidence type="ECO:0000313" key="12">
    <source>
        <dbReference type="EMBL" id="OPX56808.1"/>
    </source>
</evidence>
<evidence type="ECO:0000256" key="5">
    <source>
        <dbReference type="ARBA" id="ARBA00022475"/>
    </source>
</evidence>
<keyword evidence="10" id="KW-1006">Bacterial flagellum protein export</keyword>
<evidence type="ECO:0000256" key="10">
    <source>
        <dbReference type="ARBA" id="ARBA00023225"/>
    </source>
</evidence>
<dbReference type="Pfam" id="PF02050">
    <property type="entry name" value="FliJ"/>
    <property type="match status" value="1"/>
</dbReference>
<dbReference type="EMBL" id="MTSM01000002">
    <property type="protein sequence ID" value="OPX56808.1"/>
    <property type="molecule type" value="Genomic_DNA"/>
</dbReference>
<keyword evidence="8" id="KW-0653">Protein transport</keyword>
<dbReference type="InterPro" id="IPR052570">
    <property type="entry name" value="FliJ"/>
</dbReference>
<keyword evidence="11" id="KW-0175">Coiled coil</keyword>
<dbReference type="PANTHER" id="PTHR38786:SF1">
    <property type="entry name" value="FLAGELLAR FLIJ PROTEIN"/>
    <property type="match status" value="1"/>
</dbReference>
<dbReference type="NCBIfam" id="TIGR02473">
    <property type="entry name" value="flagell_FliJ"/>
    <property type="match status" value="1"/>
</dbReference>
<keyword evidence="7" id="KW-1005">Bacterial flagellum biogenesis</keyword>
<feature type="coiled-coil region" evidence="11">
    <location>
        <begin position="73"/>
        <end position="131"/>
    </location>
</feature>
<dbReference type="Gene3D" id="1.10.287.1700">
    <property type="match status" value="1"/>
</dbReference>
<comment type="subcellular location">
    <subcellularLocation>
        <location evidence="1">Cell membrane</location>
        <topology evidence="1">Peripheral membrane protein</topology>
        <orientation evidence="1">Cytoplasmic side</orientation>
    </subcellularLocation>
</comment>
<keyword evidence="12" id="KW-0966">Cell projection</keyword>
<sequence>MKRSERLKPIMALAEQKERDAASALGFLKNKIDAEEQKKIQLKEYGLEYHQQIIESGKQGVSGATLRRHYEFMTKLNDASHQQNGHIEELQEQVSQVQQYWLGTQGKLKAFEKLVEKAQKEEQVIQDKQDQKVMDELSSQAYARRLQSDNF</sequence>
<dbReference type="AlphaFoldDB" id="A0A1T4L4D7"/>
<dbReference type="InterPro" id="IPR053716">
    <property type="entry name" value="Flag_assembly_chemotaxis_eff"/>
</dbReference>
<comment type="similarity">
    <text evidence="2">Belongs to the FliJ family.</text>
</comment>
<evidence type="ECO:0000256" key="3">
    <source>
        <dbReference type="ARBA" id="ARBA00020392"/>
    </source>
</evidence>
<comment type="caution">
    <text evidence="12">The sequence shown here is derived from an EMBL/GenBank/DDBJ whole genome shotgun (WGS) entry which is preliminary data.</text>
</comment>
<keyword evidence="12" id="KW-0282">Flagellum</keyword>
<keyword evidence="6" id="KW-0145">Chemotaxis</keyword>